<gene>
    <name evidence="14" type="primary">rnhB</name>
    <name evidence="18" type="ORF">DI579_01140</name>
</gene>
<evidence type="ECO:0000256" key="4">
    <source>
        <dbReference type="ARBA" id="ARBA00004496"/>
    </source>
</evidence>
<name>A0A2W5IEP2_9ACTN</name>
<dbReference type="InterPro" id="IPR012337">
    <property type="entry name" value="RNaseH-like_sf"/>
</dbReference>
<evidence type="ECO:0000256" key="9">
    <source>
        <dbReference type="ARBA" id="ARBA00022722"/>
    </source>
</evidence>
<accession>A0A2W5IEP2</accession>
<evidence type="ECO:0000256" key="5">
    <source>
        <dbReference type="ARBA" id="ARBA00007383"/>
    </source>
</evidence>
<evidence type="ECO:0000256" key="2">
    <source>
        <dbReference type="ARBA" id="ARBA00001946"/>
    </source>
</evidence>
<reference evidence="18 19" key="1">
    <citation type="submission" date="2017-08" db="EMBL/GenBank/DDBJ databases">
        <title>Infants hospitalized years apart are colonized by the same room-sourced microbial strains.</title>
        <authorList>
            <person name="Brooks B."/>
            <person name="Olm M.R."/>
            <person name="Firek B.A."/>
            <person name="Baker R."/>
            <person name="Thomas B.C."/>
            <person name="Morowitz M.J."/>
            <person name="Banfield J.F."/>
        </authorList>
    </citation>
    <scope>NUCLEOTIDE SEQUENCE [LARGE SCALE GENOMIC DNA]</scope>
    <source>
        <strain evidence="18">S2_006_000_R1_57</strain>
    </source>
</reference>
<dbReference type="Gene3D" id="3.30.420.10">
    <property type="entry name" value="Ribonuclease H-like superfamily/Ribonuclease H"/>
    <property type="match status" value="1"/>
</dbReference>
<dbReference type="GO" id="GO:0030145">
    <property type="term" value="F:manganese ion binding"/>
    <property type="evidence" value="ECO:0007669"/>
    <property type="project" value="UniProtKB-UniRule"/>
</dbReference>
<feature type="binding site" evidence="14 15">
    <location>
        <position position="24"/>
    </location>
    <ligand>
        <name>a divalent metal cation</name>
        <dbReference type="ChEBI" id="CHEBI:60240"/>
    </ligand>
</feature>
<keyword evidence="12 14" id="KW-0378">Hydrolase</keyword>
<evidence type="ECO:0000256" key="14">
    <source>
        <dbReference type="HAMAP-Rule" id="MF_00052"/>
    </source>
</evidence>
<dbReference type="CDD" id="cd07182">
    <property type="entry name" value="RNase_HII_bacteria_HII_like"/>
    <property type="match status" value="1"/>
</dbReference>
<evidence type="ECO:0000256" key="11">
    <source>
        <dbReference type="ARBA" id="ARBA00022759"/>
    </source>
</evidence>
<dbReference type="NCBIfam" id="NF000598">
    <property type="entry name" value="PRK00015.2-2"/>
    <property type="match status" value="1"/>
</dbReference>
<evidence type="ECO:0000256" key="7">
    <source>
        <dbReference type="ARBA" id="ARBA00019179"/>
    </source>
</evidence>
<dbReference type="RefSeq" id="WP_290595417.1">
    <property type="nucleotide sequence ID" value="NZ_CAKZIO010000003.1"/>
</dbReference>
<comment type="cofactor">
    <cofactor evidence="2">
        <name>Mg(2+)</name>
        <dbReference type="ChEBI" id="CHEBI:18420"/>
    </cofactor>
</comment>
<dbReference type="InterPro" id="IPR001352">
    <property type="entry name" value="RNase_HII/HIII"/>
</dbReference>
<evidence type="ECO:0000256" key="3">
    <source>
        <dbReference type="ARBA" id="ARBA00004065"/>
    </source>
</evidence>
<evidence type="ECO:0000256" key="16">
    <source>
        <dbReference type="RuleBase" id="RU003515"/>
    </source>
</evidence>
<dbReference type="EC" id="3.1.26.4" evidence="6 14"/>
<dbReference type="SUPFAM" id="SSF53098">
    <property type="entry name" value="Ribonuclease H-like"/>
    <property type="match status" value="1"/>
</dbReference>
<organism evidence="18 19">
    <name type="scientific">Lawsonella clevelandensis</name>
    <dbReference type="NCBI Taxonomy" id="1528099"/>
    <lineage>
        <taxon>Bacteria</taxon>
        <taxon>Bacillati</taxon>
        <taxon>Actinomycetota</taxon>
        <taxon>Actinomycetes</taxon>
        <taxon>Mycobacteriales</taxon>
        <taxon>Lawsonellaceae</taxon>
        <taxon>Lawsonella</taxon>
    </lineage>
</organism>
<evidence type="ECO:0000256" key="13">
    <source>
        <dbReference type="ARBA" id="ARBA00023211"/>
    </source>
</evidence>
<evidence type="ECO:0000256" key="6">
    <source>
        <dbReference type="ARBA" id="ARBA00012180"/>
    </source>
</evidence>
<keyword evidence="9 14" id="KW-0540">Nuclease</keyword>
<dbReference type="PANTHER" id="PTHR10954:SF18">
    <property type="entry name" value="RIBONUCLEASE HII"/>
    <property type="match status" value="1"/>
</dbReference>
<dbReference type="GO" id="GO:0004523">
    <property type="term" value="F:RNA-DNA hybrid ribonuclease activity"/>
    <property type="evidence" value="ECO:0007669"/>
    <property type="project" value="UniProtKB-UniRule"/>
</dbReference>
<dbReference type="AlphaFoldDB" id="A0A2W5IEP2"/>
<evidence type="ECO:0000256" key="1">
    <source>
        <dbReference type="ARBA" id="ARBA00000077"/>
    </source>
</evidence>
<dbReference type="GO" id="GO:0043137">
    <property type="term" value="P:DNA replication, removal of RNA primer"/>
    <property type="evidence" value="ECO:0007669"/>
    <property type="project" value="TreeGrafter"/>
</dbReference>
<keyword evidence="13 14" id="KW-0464">Manganese</keyword>
<evidence type="ECO:0000256" key="12">
    <source>
        <dbReference type="ARBA" id="ARBA00022801"/>
    </source>
</evidence>
<dbReference type="Proteomes" id="UP000248606">
    <property type="component" value="Unassembled WGS sequence"/>
</dbReference>
<evidence type="ECO:0000313" key="19">
    <source>
        <dbReference type="Proteomes" id="UP000248606"/>
    </source>
</evidence>
<feature type="binding site" evidence="14 15">
    <location>
        <position position="23"/>
    </location>
    <ligand>
        <name>a divalent metal cation</name>
        <dbReference type="ChEBI" id="CHEBI:60240"/>
    </ligand>
</feature>
<sequence>MSHLHEMERVLISHGCGPVAGVDEAGRGSCAGPLTVAACILPMQPVPDLDGLTDSKKLTPARRERLFPLIQKYAVAWSIVHFSAAEIDDSGIQHANIEGMRRAVAQLAISPGYVLTDGFSVPGLPMPSLPVIKGDANVLCIAAASVLAKVSRDHIMVQYADEYPEYGFERHKGYATASHQAAMEHYGVSPIHRMSYANVMKAHAIAGMRKAAPVKEE</sequence>
<dbReference type="PROSITE" id="PS51975">
    <property type="entry name" value="RNASE_H_2"/>
    <property type="match status" value="1"/>
</dbReference>
<dbReference type="PANTHER" id="PTHR10954">
    <property type="entry name" value="RIBONUCLEASE H2 SUBUNIT A"/>
    <property type="match status" value="1"/>
</dbReference>
<comment type="catalytic activity">
    <reaction evidence="1 14 15 16">
        <text>Endonucleolytic cleavage to 5'-phosphomonoester.</text>
        <dbReference type="EC" id="3.1.26.4"/>
    </reaction>
</comment>
<proteinExistence type="inferred from homology"/>
<dbReference type="FunFam" id="3.30.420.10:FF:000113">
    <property type="entry name" value="Ribonuclease HII"/>
    <property type="match status" value="1"/>
</dbReference>
<evidence type="ECO:0000259" key="17">
    <source>
        <dbReference type="PROSITE" id="PS51975"/>
    </source>
</evidence>
<evidence type="ECO:0000256" key="15">
    <source>
        <dbReference type="PROSITE-ProRule" id="PRU01319"/>
    </source>
</evidence>
<dbReference type="InterPro" id="IPR036397">
    <property type="entry name" value="RNaseH_sf"/>
</dbReference>
<dbReference type="Pfam" id="PF01351">
    <property type="entry name" value="RNase_HII"/>
    <property type="match status" value="1"/>
</dbReference>
<comment type="similarity">
    <text evidence="5 14 16">Belongs to the RNase HII family.</text>
</comment>
<dbReference type="GO" id="GO:0003723">
    <property type="term" value="F:RNA binding"/>
    <property type="evidence" value="ECO:0007669"/>
    <property type="project" value="UniProtKB-UniRule"/>
</dbReference>
<dbReference type="NCBIfam" id="NF000595">
    <property type="entry name" value="PRK00015.1-3"/>
    <property type="match status" value="1"/>
</dbReference>
<comment type="cofactor">
    <cofactor evidence="14 15">
        <name>Mn(2+)</name>
        <dbReference type="ChEBI" id="CHEBI:29035"/>
    </cofactor>
    <cofactor evidence="14 15">
        <name>Mg(2+)</name>
        <dbReference type="ChEBI" id="CHEBI:18420"/>
    </cofactor>
    <text evidence="14 15">Manganese or magnesium. Binds 1 divalent metal ion per monomer in the absence of substrate. May bind a second metal ion after substrate binding.</text>
</comment>
<feature type="domain" description="RNase H type-2" evidence="17">
    <location>
        <begin position="17"/>
        <end position="208"/>
    </location>
</feature>
<dbReference type="InterPro" id="IPR022898">
    <property type="entry name" value="RNase_HII"/>
</dbReference>
<dbReference type="GO" id="GO:0032299">
    <property type="term" value="C:ribonuclease H2 complex"/>
    <property type="evidence" value="ECO:0007669"/>
    <property type="project" value="TreeGrafter"/>
</dbReference>
<dbReference type="EMBL" id="QFOZ01000001">
    <property type="protein sequence ID" value="PZP89798.1"/>
    <property type="molecule type" value="Genomic_DNA"/>
</dbReference>
<dbReference type="InterPro" id="IPR024567">
    <property type="entry name" value="RNase_HII/HIII_dom"/>
</dbReference>
<comment type="caution">
    <text evidence="18">The sequence shown here is derived from an EMBL/GenBank/DDBJ whole genome shotgun (WGS) entry which is preliminary data.</text>
</comment>
<protein>
    <recommendedName>
        <fullName evidence="7 14">Ribonuclease HII</fullName>
        <shortName evidence="14">RNase HII</shortName>
        <ecNumber evidence="6 14">3.1.26.4</ecNumber>
    </recommendedName>
</protein>
<feature type="binding site" evidence="14 15">
    <location>
        <position position="117"/>
    </location>
    <ligand>
        <name>a divalent metal cation</name>
        <dbReference type="ChEBI" id="CHEBI:60240"/>
    </ligand>
</feature>
<evidence type="ECO:0000256" key="8">
    <source>
        <dbReference type="ARBA" id="ARBA00022490"/>
    </source>
</evidence>
<dbReference type="HAMAP" id="MF_00052_B">
    <property type="entry name" value="RNase_HII_B"/>
    <property type="match status" value="1"/>
</dbReference>
<keyword evidence="11 14" id="KW-0255">Endonuclease</keyword>
<evidence type="ECO:0000313" key="18">
    <source>
        <dbReference type="EMBL" id="PZP89798.1"/>
    </source>
</evidence>
<comment type="function">
    <text evidence="3 14 16">Endonuclease that specifically degrades the RNA of RNA-DNA hybrids.</text>
</comment>
<keyword evidence="10 14" id="KW-0479">Metal-binding</keyword>
<comment type="subcellular location">
    <subcellularLocation>
        <location evidence="4 14">Cytoplasm</location>
    </subcellularLocation>
</comment>
<dbReference type="GO" id="GO:0006298">
    <property type="term" value="P:mismatch repair"/>
    <property type="evidence" value="ECO:0007669"/>
    <property type="project" value="TreeGrafter"/>
</dbReference>
<dbReference type="GO" id="GO:0005737">
    <property type="term" value="C:cytoplasm"/>
    <property type="evidence" value="ECO:0007669"/>
    <property type="project" value="UniProtKB-SubCell"/>
</dbReference>
<keyword evidence="8 14" id="KW-0963">Cytoplasm</keyword>
<evidence type="ECO:0000256" key="10">
    <source>
        <dbReference type="ARBA" id="ARBA00022723"/>
    </source>
</evidence>